<dbReference type="InterPro" id="IPR019368">
    <property type="entry name" value="Ribosomal_mS29"/>
</dbReference>
<evidence type="ECO:0000256" key="1">
    <source>
        <dbReference type="ARBA" id="ARBA00004173"/>
    </source>
</evidence>
<keyword evidence="9" id="KW-1185">Reference proteome</keyword>
<dbReference type="Pfam" id="PF10236">
    <property type="entry name" value="DAP3"/>
    <property type="match status" value="2"/>
</dbReference>
<reference evidence="8 9" key="1">
    <citation type="submission" date="2016-03" db="EMBL/GenBank/DDBJ databases">
        <authorList>
            <person name="Ploux O."/>
        </authorList>
    </citation>
    <scope>NUCLEOTIDE SEQUENCE [LARGE SCALE GENOMIC DNA]</scope>
    <source>
        <strain evidence="8 9">UAMH 11012</strain>
    </source>
</reference>
<keyword evidence="5" id="KW-0496">Mitochondrion</keyword>
<dbReference type="OrthoDB" id="274828at2759"/>
<evidence type="ECO:0000256" key="2">
    <source>
        <dbReference type="ARBA" id="ARBA00009863"/>
    </source>
</evidence>
<evidence type="ECO:0000256" key="5">
    <source>
        <dbReference type="ARBA" id="ARBA00023128"/>
    </source>
</evidence>
<dbReference type="GO" id="GO:0003735">
    <property type="term" value="F:structural constituent of ribosome"/>
    <property type="evidence" value="ECO:0007669"/>
    <property type="project" value="TreeGrafter"/>
</dbReference>
<protein>
    <recommendedName>
        <fullName evidence="7">Small ribosomal subunit protein mS29</fullName>
    </recommendedName>
</protein>
<dbReference type="PANTHER" id="PTHR12810">
    <property type="entry name" value="MITOCHONDRIAL 28S RIBOSOMAL PROTEIN S29"/>
    <property type="match status" value="1"/>
</dbReference>
<comment type="subcellular location">
    <subcellularLocation>
        <location evidence="1">Mitochondrion</location>
    </subcellularLocation>
</comment>
<keyword evidence="6" id="KW-0687">Ribonucleoprotein</keyword>
<proteinExistence type="inferred from homology"/>
<accession>A0A1L7WDZ1</accession>
<evidence type="ECO:0000256" key="3">
    <source>
        <dbReference type="ARBA" id="ARBA00022946"/>
    </source>
</evidence>
<evidence type="ECO:0000313" key="8">
    <source>
        <dbReference type="EMBL" id="CZR50997.1"/>
    </source>
</evidence>
<comment type="similarity">
    <text evidence="2">Belongs to the mitochondrion-specific ribosomal protein mS29 family.</text>
</comment>
<dbReference type="AlphaFoldDB" id="A0A1L7WDZ1"/>
<evidence type="ECO:0000313" key="9">
    <source>
        <dbReference type="Proteomes" id="UP000184330"/>
    </source>
</evidence>
<sequence>MASTNCWRCLSRPSTTLTHPSLLTLSRPSFSTSAILAAAVKKPTLAARSKGQKTLKIKKKAVVKTGKPPAAGERKAMRKRIVLSNTNALEVEGMQDLDEQMVEKLVRKKEEDLSVSFALEAAGEMEAEVVGKVVGLKGETVDSLRAVEAFKTTQGWGLFRRPGLLLREESRELSRRMVGAARGREELRLVIDGEKGSGKSLMLLHAMATAFVKGWVVLNIPEAQEVTNAMNDYAPIQGTTPTLWSQPTYTANWLGQIGKANNAVLQDLQLSMEHNLPIPIQSNISLARLCELGARDPDVAWPIFLAFWAEITARGRPPVLMCLDSLSHVLQNSLYRAPDYSQIHAHDLAIIRHFVDHLSGKAKLPNGGAVIAATSRSHAPISKSLELVIANAEEKAAHAKYMEQFTARQAQHKANYAAYLERFPAMKAERDAEIARWQQQLAIEEAELAARTAPRQFLDKKALKAMAPKPLLKPAPYAPLQQEELQLTPRDPFEKAYDARADKVLENVDVLSLKGISRAEARALMEYWAQSGVLRQRVDEESVAEKWALAGNGIVGEIQRGALWMRI</sequence>
<keyword evidence="3" id="KW-0809">Transit peptide</keyword>
<keyword evidence="4 8" id="KW-0689">Ribosomal protein</keyword>
<evidence type="ECO:0000256" key="4">
    <source>
        <dbReference type="ARBA" id="ARBA00022980"/>
    </source>
</evidence>
<dbReference type="GO" id="GO:0005763">
    <property type="term" value="C:mitochondrial small ribosomal subunit"/>
    <property type="evidence" value="ECO:0007669"/>
    <property type="project" value="TreeGrafter"/>
</dbReference>
<dbReference type="EMBL" id="FJOG01000001">
    <property type="protein sequence ID" value="CZR50997.1"/>
    <property type="molecule type" value="Genomic_DNA"/>
</dbReference>
<organism evidence="8 9">
    <name type="scientific">Phialocephala subalpina</name>
    <dbReference type="NCBI Taxonomy" id="576137"/>
    <lineage>
        <taxon>Eukaryota</taxon>
        <taxon>Fungi</taxon>
        <taxon>Dikarya</taxon>
        <taxon>Ascomycota</taxon>
        <taxon>Pezizomycotina</taxon>
        <taxon>Leotiomycetes</taxon>
        <taxon>Helotiales</taxon>
        <taxon>Mollisiaceae</taxon>
        <taxon>Phialocephala</taxon>
        <taxon>Phialocephala fortinii species complex</taxon>
    </lineage>
</organism>
<dbReference type="Proteomes" id="UP000184330">
    <property type="component" value="Unassembled WGS sequence"/>
</dbReference>
<dbReference type="PANTHER" id="PTHR12810:SF0">
    <property type="entry name" value="SMALL RIBOSOMAL SUBUNIT PROTEIN MS29"/>
    <property type="match status" value="1"/>
</dbReference>
<dbReference type="STRING" id="576137.A0A1L7WDZ1"/>
<evidence type="ECO:0000256" key="6">
    <source>
        <dbReference type="ARBA" id="ARBA00023274"/>
    </source>
</evidence>
<name>A0A1L7WDZ1_9HELO</name>
<gene>
    <name evidence="8" type="ORF">PAC_00872</name>
</gene>
<evidence type="ECO:0000256" key="7">
    <source>
        <dbReference type="ARBA" id="ARBA00035140"/>
    </source>
</evidence>